<dbReference type="Proteomes" id="UP000617355">
    <property type="component" value="Unassembled WGS sequence"/>
</dbReference>
<accession>A0ABQ1QKF2</accession>
<evidence type="ECO:0000313" key="2">
    <source>
        <dbReference type="EMBL" id="GGD28829.1"/>
    </source>
</evidence>
<evidence type="ECO:0000256" key="1">
    <source>
        <dbReference type="SAM" id="MobiDB-lite"/>
    </source>
</evidence>
<dbReference type="RefSeq" id="WP_188526596.1">
    <property type="nucleotide sequence ID" value="NZ_BMGI01000001.1"/>
</dbReference>
<dbReference type="EMBL" id="BMGI01000001">
    <property type="protein sequence ID" value="GGD28829.1"/>
    <property type="molecule type" value="Genomic_DNA"/>
</dbReference>
<gene>
    <name evidence="2" type="ORF">GCM10011358_11130</name>
</gene>
<evidence type="ECO:0000313" key="3">
    <source>
        <dbReference type="Proteomes" id="UP000617355"/>
    </source>
</evidence>
<feature type="region of interest" description="Disordered" evidence="1">
    <location>
        <begin position="126"/>
        <end position="163"/>
    </location>
</feature>
<comment type="caution">
    <text evidence="2">The sequence shown here is derived from an EMBL/GenBank/DDBJ whole genome shotgun (WGS) entry which is preliminary data.</text>
</comment>
<protein>
    <submittedName>
        <fullName evidence="2">Uncharacterized protein</fullName>
    </submittedName>
</protein>
<keyword evidence="3" id="KW-1185">Reference proteome</keyword>
<organism evidence="2 3">
    <name type="scientific">Sinisalibacter lacisalsi</name>
    <dbReference type="NCBI Taxonomy" id="1526570"/>
    <lineage>
        <taxon>Bacteria</taxon>
        <taxon>Pseudomonadati</taxon>
        <taxon>Pseudomonadota</taxon>
        <taxon>Alphaproteobacteria</taxon>
        <taxon>Rhodobacterales</taxon>
        <taxon>Roseobacteraceae</taxon>
        <taxon>Sinisalibacter</taxon>
    </lineage>
</organism>
<reference evidence="3" key="1">
    <citation type="journal article" date="2019" name="Int. J. Syst. Evol. Microbiol.">
        <title>The Global Catalogue of Microorganisms (GCM) 10K type strain sequencing project: providing services to taxonomists for standard genome sequencing and annotation.</title>
        <authorList>
            <consortium name="The Broad Institute Genomics Platform"/>
            <consortium name="The Broad Institute Genome Sequencing Center for Infectious Disease"/>
            <person name="Wu L."/>
            <person name="Ma J."/>
        </authorList>
    </citation>
    <scope>NUCLEOTIDE SEQUENCE [LARGE SCALE GENOMIC DNA]</scope>
    <source>
        <strain evidence="3">CGMCC 1.12922</strain>
    </source>
</reference>
<proteinExistence type="predicted"/>
<name>A0ABQ1QKF2_9RHOB</name>
<sequence>MTSTIKTRAIFAQSFELAGFDETLPAGEYEIETDLLELPDRIEPGDWTSSVRVRLHPRASHPGLARTLTVPLADLEQAVARDKLTGKTLTDFFLEEMLADPMIRLFMRADGVDEAEIRELYVGRTGKQTGVDDRTTGQGETTSGGRAPARTPAPPVSRPEIGE</sequence>